<dbReference type="EMBL" id="KB446543">
    <property type="protein sequence ID" value="EME41098.1"/>
    <property type="molecule type" value="Genomic_DNA"/>
</dbReference>
<dbReference type="Proteomes" id="UP000016933">
    <property type="component" value="Unassembled WGS sequence"/>
</dbReference>
<feature type="compositionally biased region" description="Basic and acidic residues" evidence="1">
    <location>
        <begin position="1"/>
        <end position="11"/>
    </location>
</feature>
<reference evidence="2 3" key="2">
    <citation type="journal article" date="2012" name="PLoS Pathog.">
        <title>Diverse lifestyles and strategies of plant pathogenesis encoded in the genomes of eighteen Dothideomycetes fungi.</title>
        <authorList>
            <person name="Ohm R.A."/>
            <person name="Feau N."/>
            <person name="Henrissat B."/>
            <person name="Schoch C.L."/>
            <person name="Horwitz B.A."/>
            <person name="Barry K.W."/>
            <person name="Condon B.J."/>
            <person name="Copeland A.C."/>
            <person name="Dhillon B."/>
            <person name="Glaser F."/>
            <person name="Hesse C.N."/>
            <person name="Kosti I."/>
            <person name="LaButti K."/>
            <person name="Lindquist E.A."/>
            <person name="Lucas S."/>
            <person name="Salamov A.A."/>
            <person name="Bradshaw R.E."/>
            <person name="Ciuffetti L."/>
            <person name="Hamelin R.C."/>
            <person name="Kema G.H.J."/>
            <person name="Lawrence C."/>
            <person name="Scott J.A."/>
            <person name="Spatafora J.W."/>
            <person name="Turgeon B.G."/>
            <person name="de Wit P.J.G.M."/>
            <person name="Zhong S."/>
            <person name="Goodwin S.B."/>
            <person name="Grigoriev I.V."/>
        </authorList>
    </citation>
    <scope>NUCLEOTIDE SEQUENCE [LARGE SCALE GENOMIC DNA]</scope>
    <source>
        <strain evidence="3">NZE10 / CBS 128990</strain>
    </source>
</reference>
<feature type="compositionally biased region" description="Polar residues" evidence="1">
    <location>
        <begin position="16"/>
        <end position="25"/>
    </location>
</feature>
<evidence type="ECO:0000313" key="3">
    <source>
        <dbReference type="Proteomes" id="UP000016933"/>
    </source>
</evidence>
<sequence length="81" mass="8893">MSKQGRSDRALLHQMASASRQSENIPHSRPLMRLALPDSPPFRSGKKPKLTACHATSHRHCPSFYASRVIALVLATSISVT</sequence>
<protein>
    <submittedName>
        <fullName evidence="2">Uncharacterized protein</fullName>
    </submittedName>
</protein>
<gene>
    <name evidence="2" type="ORF">DOTSEDRAFT_74579</name>
</gene>
<dbReference type="HOGENOM" id="CLU_2573866_0_0_1"/>
<feature type="region of interest" description="Disordered" evidence="1">
    <location>
        <begin position="1"/>
        <end position="49"/>
    </location>
</feature>
<proteinExistence type="predicted"/>
<dbReference type="AlphaFoldDB" id="N1PEP2"/>
<accession>N1PEP2</accession>
<name>N1PEP2_DOTSN</name>
<evidence type="ECO:0000256" key="1">
    <source>
        <dbReference type="SAM" id="MobiDB-lite"/>
    </source>
</evidence>
<organism evidence="2 3">
    <name type="scientific">Dothistroma septosporum (strain NZE10 / CBS 128990)</name>
    <name type="common">Red band needle blight fungus</name>
    <name type="synonym">Mycosphaerella pini</name>
    <dbReference type="NCBI Taxonomy" id="675120"/>
    <lineage>
        <taxon>Eukaryota</taxon>
        <taxon>Fungi</taxon>
        <taxon>Dikarya</taxon>
        <taxon>Ascomycota</taxon>
        <taxon>Pezizomycotina</taxon>
        <taxon>Dothideomycetes</taxon>
        <taxon>Dothideomycetidae</taxon>
        <taxon>Mycosphaerellales</taxon>
        <taxon>Mycosphaerellaceae</taxon>
        <taxon>Dothistroma</taxon>
    </lineage>
</organism>
<keyword evidence="3" id="KW-1185">Reference proteome</keyword>
<reference evidence="3" key="1">
    <citation type="journal article" date="2012" name="PLoS Genet.">
        <title>The genomes of the fungal plant pathogens Cladosporium fulvum and Dothistroma septosporum reveal adaptation to different hosts and lifestyles but also signatures of common ancestry.</title>
        <authorList>
            <person name="de Wit P.J.G.M."/>
            <person name="van der Burgt A."/>
            <person name="Oekmen B."/>
            <person name="Stergiopoulos I."/>
            <person name="Abd-Elsalam K.A."/>
            <person name="Aerts A.L."/>
            <person name="Bahkali A.H."/>
            <person name="Beenen H.G."/>
            <person name="Chettri P."/>
            <person name="Cox M.P."/>
            <person name="Datema E."/>
            <person name="de Vries R.P."/>
            <person name="Dhillon B."/>
            <person name="Ganley A.R."/>
            <person name="Griffiths S.A."/>
            <person name="Guo Y."/>
            <person name="Hamelin R.C."/>
            <person name="Henrissat B."/>
            <person name="Kabir M.S."/>
            <person name="Jashni M.K."/>
            <person name="Kema G."/>
            <person name="Klaubauf S."/>
            <person name="Lapidus A."/>
            <person name="Levasseur A."/>
            <person name="Lindquist E."/>
            <person name="Mehrabi R."/>
            <person name="Ohm R.A."/>
            <person name="Owen T.J."/>
            <person name="Salamov A."/>
            <person name="Schwelm A."/>
            <person name="Schijlen E."/>
            <person name="Sun H."/>
            <person name="van den Burg H.A."/>
            <person name="van Ham R.C.H.J."/>
            <person name="Zhang S."/>
            <person name="Goodwin S.B."/>
            <person name="Grigoriev I.V."/>
            <person name="Collemare J."/>
            <person name="Bradshaw R.E."/>
        </authorList>
    </citation>
    <scope>NUCLEOTIDE SEQUENCE [LARGE SCALE GENOMIC DNA]</scope>
    <source>
        <strain evidence="3">NZE10 / CBS 128990</strain>
    </source>
</reference>
<evidence type="ECO:0000313" key="2">
    <source>
        <dbReference type="EMBL" id="EME41098.1"/>
    </source>
</evidence>